<accession>A0A8J7II29</accession>
<organism evidence="1 2">
    <name type="scientific">Snuella sedimenti</name>
    <dbReference type="NCBI Taxonomy" id="2798802"/>
    <lineage>
        <taxon>Bacteria</taxon>
        <taxon>Pseudomonadati</taxon>
        <taxon>Bacteroidota</taxon>
        <taxon>Flavobacteriia</taxon>
        <taxon>Flavobacteriales</taxon>
        <taxon>Flavobacteriaceae</taxon>
        <taxon>Snuella</taxon>
    </lineage>
</organism>
<dbReference type="RefSeq" id="WP_199115977.1">
    <property type="nucleotide sequence ID" value="NZ_JAELVQ010000020.1"/>
</dbReference>
<sequence>MDKGYEKEQFEGLKIKTSVAKKFRAYCKAISRSQSMGLLAMLDFFEIHQLSPTDSIDGSLSSLEIRIKRRINNAIAIIKSIEQSQTLPTVAMLQSLFEQQLEHEKEEDYFDDDVEFIEKKFENVGSEEEWPEETTVPKIRYDRLEEKMEQLKSDFSYVLGKVTEARSSFGKPYLKLELTPDEVEKYKRSIKNS</sequence>
<evidence type="ECO:0000313" key="2">
    <source>
        <dbReference type="Proteomes" id="UP000610931"/>
    </source>
</evidence>
<name>A0A8J7II29_9FLAO</name>
<dbReference type="EMBL" id="JAELVQ010000020">
    <property type="protein sequence ID" value="MBJ6369153.1"/>
    <property type="molecule type" value="Genomic_DNA"/>
</dbReference>
<evidence type="ECO:0000313" key="1">
    <source>
        <dbReference type="EMBL" id="MBJ6369153.1"/>
    </source>
</evidence>
<dbReference type="InterPro" id="IPR048012">
    <property type="entry name" value="BfmA-like_N"/>
</dbReference>
<keyword evidence="2" id="KW-1185">Reference proteome</keyword>
<gene>
    <name evidence="1" type="ORF">JF259_13745</name>
</gene>
<reference evidence="1" key="1">
    <citation type="submission" date="2020-12" db="EMBL/GenBank/DDBJ databases">
        <title>Snuella sp. nov., isolated from sediment in Incheon.</title>
        <authorList>
            <person name="Kim W."/>
        </authorList>
    </citation>
    <scope>NUCLEOTIDE SEQUENCE</scope>
    <source>
        <strain evidence="1">CAU 1569</strain>
    </source>
</reference>
<proteinExistence type="predicted"/>
<dbReference type="AlphaFoldDB" id="A0A8J7II29"/>
<dbReference type="Proteomes" id="UP000610931">
    <property type="component" value="Unassembled WGS sequence"/>
</dbReference>
<protein>
    <submittedName>
        <fullName evidence="1">Uncharacterized protein</fullName>
    </submittedName>
</protein>
<dbReference type="NCBIfam" id="NF041200">
    <property type="entry name" value="mob_BfmA_Nterm"/>
    <property type="match status" value="1"/>
</dbReference>
<comment type="caution">
    <text evidence="1">The sequence shown here is derived from an EMBL/GenBank/DDBJ whole genome shotgun (WGS) entry which is preliminary data.</text>
</comment>